<evidence type="ECO:0000256" key="1">
    <source>
        <dbReference type="SAM" id="Phobius"/>
    </source>
</evidence>
<proteinExistence type="predicted"/>
<name>A0AAV3S9R4_9EURY</name>
<keyword evidence="1" id="KW-0812">Transmembrane</keyword>
<comment type="caution">
    <text evidence="2">The sequence shown here is derived from an EMBL/GenBank/DDBJ whole genome shotgun (WGS) entry which is preliminary data.</text>
</comment>
<gene>
    <name evidence="2" type="ORF">GCM10009066_22480</name>
</gene>
<accession>A0AAV3S9R4</accession>
<dbReference type="AlphaFoldDB" id="A0AAV3S9R4"/>
<evidence type="ECO:0000313" key="3">
    <source>
        <dbReference type="Proteomes" id="UP001500837"/>
    </source>
</evidence>
<dbReference type="Proteomes" id="UP001500837">
    <property type="component" value="Unassembled WGS sequence"/>
</dbReference>
<feature type="transmembrane region" description="Helical" evidence="1">
    <location>
        <begin position="12"/>
        <end position="34"/>
    </location>
</feature>
<dbReference type="Pfam" id="PF23960">
    <property type="entry name" value="DUF7289"/>
    <property type="match status" value="1"/>
</dbReference>
<organism evidence="2 3">
    <name type="scientific">Halarchaeum salinum</name>
    <dbReference type="NCBI Taxonomy" id="489912"/>
    <lineage>
        <taxon>Archaea</taxon>
        <taxon>Methanobacteriati</taxon>
        <taxon>Methanobacteriota</taxon>
        <taxon>Stenosarchaea group</taxon>
        <taxon>Halobacteria</taxon>
        <taxon>Halobacteriales</taxon>
        <taxon>Halobacteriaceae</taxon>
    </lineage>
</organism>
<keyword evidence="3" id="KW-1185">Reference proteome</keyword>
<reference evidence="2 3" key="1">
    <citation type="journal article" date="2019" name="Int. J. Syst. Evol. Microbiol.">
        <title>The Global Catalogue of Microorganisms (GCM) 10K type strain sequencing project: providing services to taxonomists for standard genome sequencing and annotation.</title>
        <authorList>
            <consortium name="The Broad Institute Genomics Platform"/>
            <consortium name="The Broad Institute Genome Sequencing Center for Infectious Disease"/>
            <person name="Wu L."/>
            <person name="Ma J."/>
        </authorList>
    </citation>
    <scope>NUCLEOTIDE SEQUENCE [LARGE SCALE GENOMIC DNA]</scope>
    <source>
        <strain evidence="2 3">JCM 16330</strain>
    </source>
</reference>
<dbReference type="InterPro" id="IPR055713">
    <property type="entry name" value="DUF7289"/>
</dbReference>
<keyword evidence="1" id="KW-0472">Membrane</keyword>
<keyword evidence="1" id="KW-1133">Transmembrane helix</keyword>
<dbReference type="RefSeq" id="WP_211312118.1">
    <property type="nucleotide sequence ID" value="NZ_BAAABL010000067.1"/>
</dbReference>
<dbReference type="EMBL" id="BAAABL010000067">
    <property type="protein sequence ID" value="GAA0308359.1"/>
    <property type="molecule type" value="Genomic_DNA"/>
</dbReference>
<sequence>MTERGVSDVVGFVLIFALIITSVGLVYTAGLTSLQDARDAQRLSNAETAFDAIDTTANDVVYRGAPSRTIGIGLAGATLGPGDDVRITVNGSNGRVNTTVTPLIYRYDDSRFVYVGGVVIRSDGENAVLLDDPGIRIAPGANRTLVPVINTIARGGTVGGRTRARVSFASRDPSMRDVTMLDGPVNVTVTTPRAEAWSQAFADVEACANASPPTNETATARCTLKDESVVVSRTNVTMRVV</sequence>
<protein>
    <recommendedName>
        <fullName evidence="4">Flagellin</fullName>
    </recommendedName>
</protein>
<evidence type="ECO:0008006" key="4">
    <source>
        <dbReference type="Google" id="ProtNLM"/>
    </source>
</evidence>
<evidence type="ECO:0000313" key="2">
    <source>
        <dbReference type="EMBL" id="GAA0308359.1"/>
    </source>
</evidence>